<keyword evidence="3" id="KW-1185">Reference proteome</keyword>
<dbReference type="KEGG" id="opf:CBP31_07045"/>
<dbReference type="SUPFAM" id="SSF81901">
    <property type="entry name" value="HCP-like"/>
    <property type="match status" value="1"/>
</dbReference>
<dbReference type="Proteomes" id="UP000243937">
    <property type="component" value="Chromosome"/>
</dbReference>
<reference evidence="2 3" key="1">
    <citation type="journal article" date="2014" name="Int. J. Syst. Evol. Microbiol.">
        <title>Oceanisphaera profunda sp. nov., a marine bacterium isolated from deep-sea sediment, and emended description of the genus Oceanisphaera.</title>
        <authorList>
            <person name="Xu Z."/>
            <person name="Zhang X.Y."/>
            <person name="Su H.N."/>
            <person name="Yu Z.C."/>
            <person name="Liu C."/>
            <person name="Li H."/>
            <person name="Chen X.L."/>
            <person name="Song X.Y."/>
            <person name="Xie B.B."/>
            <person name="Qin Q.L."/>
            <person name="Zhou B.C."/>
            <person name="Shi M."/>
            <person name="Huang Y."/>
            <person name="Zhang Y.Z."/>
        </authorList>
    </citation>
    <scope>NUCLEOTIDE SEQUENCE [LARGE SCALE GENOMIC DNA]</scope>
    <source>
        <strain evidence="2 3">SM1222</strain>
    </source>
</reference>
<gene>
    <name evidence="2" type="ORF">CBP31_07045</name>
</gene>
<dbReference type="AlphaFoldDB" id="A0A1Y0D4F6"/>
<name>A0A1Y0D4F6_9GAMM</name>
<evidence type="ECO:0000313" key="2">
    <source>
        <dbReference type="EMBL" id="ART82410.1"/>
    </source>
</evidence>
<keyword evidence="1" id="KW-0472">Membrane</keyword>
<keyword evidence="1" id="KW-0812">Transmembrane</keyword>
<evidence type="ECO:0000256" key="1">
    <source>
        <dbReference type="SAM" id="Phobius"/>
    </source>
</evidence>
<proteinExistence type="predicted"/>
<dbReference type="RefSeq" id="WP_087035817.1">
    <property type="nucleotide sequence ID" value="NZ_CP021377.1"/>
</dbReference>
<protein>
    <recommendedName>
        <fullName evidence="4">Protein PelE</fullName>
    </recommendedName>
</protein>
<evidence type="ECO:0008006" key="4">
    <source>
        <dbReference type="Google" id="ProtNLM"/>
    </source>
</evidence>
<sequence>MKALLFIQSIIIEGFAIYLLNSSHLGLSDWLLLLICHAVACASFTGWCWLILPKKYCIPLFGSLCFLFLFSLLLPVVGIVGTACSMLLALYFPKKQHSNHWQSIEALSLPQSPTEETVTHSLFGAGALRDILVHNDSSEQRALAVAAISHLPRQQSVPLLQLALKDAADYTRLLAYAALEAIENQINEQIANYKQRYQQQPLPDIAYNIAQHYWELCYLGIAEGILKKHYLKQAEQYLRLSVEKKIGASNSLLLGRVLLAQQRPEEAMTHLKHASQQGLQLELVVPYLAEAAYLVKDYDKTREYLSLLPDKNSSQLSQLKEYWL</sequence>
<dbReference type="EMBL" id="CP021377">
    <property type="protein sequence ID" value="ART82410.1"/>
    <property type="molecule type" value="Genomic_DNA"/>
</dbReference>
<organism evidence="2 3">
    <name type="scientific">Oceanisphaera profunda</name>
    <dbReference type="NCBI Taxonomy" id="1416627"/>
    <lineage>
        <taxon>Bacteria</taxon>
        <taxon>Pseudomonadati</taxon>
        <taxon>Pseudomonadota</taxon>
        <taxon>Gammaproteobacteria</taxon>
        <taxon>Aeromonadales</taxon>
        <taxon>Aeromonadaceae</taxon>
        <taxon>Oceanisphaera</taxon>
    </lineage>
</organism>
<feature type="transmembrane region" description="Helical" evidence="1">
    <location>
        <begin position="30"/>
        <end position="52"/>
    </location>
</feature>
<evidence type="ECO:0000313" key="3">
    <source>
        <dbReference type="Proteomes" id="UP000243937"/>
    </source>
</evidence>
<accession>A0A1Y0D4F6</accession>
<dbReference type="OrthoDB" id="5393896at2"/>
<keyword evidence="1" id="KW-1133">Transmembrane helix</keyword>
<feature type="transmembrane region" description="Helical" evidence="1">
    <location>
        <begin position="64"/>
        <end position="92"/>
    </location>
</feature>